<dbReference type="Proteomes" id="UP000672011">
    <property type="component" value="Chromosome"/>
</dbReference>
<evidence type="ECO:0000313" key="1">
    <source>
        <dbReference type="EMBL" id="QTV04787.1"/>
    </source>
</evidence>
<evidence type="ECO:0008006" key="4">
    <source>
        <dbReference type="Google" id="ProtNLM"/>
    </source>
</evidence>
<keyword evidence="3" id="KW-1185">Reference proteome</keyword>
<sequence>MKNKLLFLLLCVGSITFGQKKEYDKKLIGCFKGSEQNKQVDGISKYWISCRFEKGLSVLNFITIDEDGDVEQFTENGNWWTNDGKYYEYHKTSNLTDIYTYQTLKNGDIAFKAIKIIGEDNNTYEFVDYKIQED</sequence>
<name>A0ABX7XAG4_9FLAO</name>
<dbReference type="RefSeq" id="WP_230475409.1">
    <property type="nucleotide sequence ID" value="NZ_CP072842.1"/>
</dbReference>
<dbReference type="EMBL" id="CP072842">
    <property type="protein sequence ID" value="QTV05909.1"/>
    <property type="molecule type" value="Genomic_DNA"/>
</dbReference>
<evidence type="ECO:0000313" key="2">
    <source>
        <dbReference type="EMBL" id="QTV05909.1"/>
    </source>
</evidence>
<proteinExistence type="predicted"/>
<organism evidence="1 3">
    <name type="scientific">Faecalibacter bovis</name>
    <dbReference type="NCBI Taxonomy" id="2898187"/>
    <lineage>
        <taxon>Bacteria</taxon>
        <taxon>Pseudomonadati</taxon>
        <taxon>Bacteroidota</taxon>
        <taxon>Flavobacteriia</taxon>
        <taxon>Flavobacteriales</taxon>
        <taxon>Weeksellaceae</taxon>
        <taxon>Faecalibacter</taxon>
    </lineage>
</organism>
<accession>A0ABX7XAG4</accession>
<protein>
    <recommendedName>
        <fullName evidence="4">DUF5640 domain-containing protein</fullName>
    </recommendedName>
</protein>
<reference evidence="3" key="2">
    <citation type="submission" date="2021-04" db="EMBL/GenBank/DDBJ databases">
        <title>Taxonomy of Flavobacteriaceae bacterium ZY171143.</title>
        <authorList>
            <person name="Li F."/>
        </authorList>
    </citation>
    <scope>NUCLEOTIDE SEQUENCE [LARGE SCALE GENOMIC DNA]</scope>
    <source>
        <strain evidence="3">ZY171143</strain>
    </source>
</reference>
<reference evidence="1 3" key="1">
    <citation type="journal article" date="2021" name="Int. J. Syst. Evol. Microbiol.">
        <title>Faecalibacter bovis sp. nov., isolated from cow faeces.</title>
        <authorList>
            <person name="Li F."/>
            <person name="Zhao W."/>
            <person name="Hong Q."/>
            <person name="Shao Q."/>
            <person name="Song J."/>
            <person name="Yang S."/>
        </authorList>
    </citation>
    <scope>NUCLEOTIDE SEQUENCE [LARGE SCALE GENOMIC DNA]</scope>
    <source>
        <strain evidence="1 3">ZY171143</strain>
    </source>
</reference>
<gene>
    <name evidence="2" type="ORF">J9309_00735</name>
    <name evidence="1" type="ORF">J9309_08195</name>
</gene>
<dbReference type="EMBL" id="CP072842">
    <property type="protein sequence ID" value="QTV04787.1"/>
    <property type="molecule type" value="Genomic_DNA"/>
</dbReference>
<evidence type="ECO:0000313" key="3">
    <source>
        <dbReference type="Proteomes" id="UP000672011"/>
    </source>
</evidence>